<evidence type="ECO:0000313" key="2">
    <source>
        <dbReference type="EMBL" id="MPC82741.1"/>
    </source>
</evidence>
<evidence type="ECO:0000313" key="3">
    <source>
        <dbReference type="Proteomes" id="UP000324222"/>
    </source>
</evidence>
<feature type="chain" id="PRO_5022743631" description="Secreted protein" evidence="1">
    <location>
        <begin position="19"/>
        <end position="73"/>
    </location>
</feature>
<feature type="signal peptide" evidence="1">
    <location>
        <begin position="1"/>
        <end position="18"/>
    </location>
</feature>
<dbReference type="EMBL" id="VSRR010060592">
    <property type="protein sequence ID" value="MPC82741.1"/>
    <property type="molecule type" value="Genomic_DNA"/>
</dbReference>
<accession>A0A5B7IBE7</accession>
<dbReference type="AlphaFoldDB" id="A0A5B7IBE7"/>
<dbReference type="Proteomes" id="UP000324222">
    <property type="component" value="Unassembled WGS sequence"/>
</dbReference>
<comment type="caution">
    <text evidence="2">The sequence shown here is derived from an EMBL/GenBank/DDBJ whole genome shotgun (WGS) entry which is preliminary data.</text>
</comment>
<keyword evidence="1" id="KW-0732">Signal</keyword>
<protein>
    <recommendedName>
        <fullName evidence="4">Secreted protein</fullName>
    </recommendedName>
</protein>
<name>A0A5B7IBE7_PORTR</name>
<keyword evidence="3" id="KW-1185">Reference proteome</keyword>
<gene>
    <name evidence="2" type="ORF">E2C01_077423</name>
</gene>
<proteinExistence type="predicted"/>
<reference evidence="2 3" key="1">
    <citation type="submission" date="2019-05" db="EMBL/GenBank/DDBJ databases">
        <title>Another draft genome of Portunus trituberculatus and its Hox gene families provides insights of decapod evolution.</title>
        <authorList>
            <person name="Jeong J.-H."/>
            <person name="Song I."/>
            <person name="Kim S."/>
            <person name="Choi T."/>
            <person name="Kim D."/>
            <person name="Ryu S."/>
            <person name="Kim W."/>
        </authorList>
    </citation>
    <scope>NUCLEOTIDE SEQUENCE [LARGE SCALE GENOMIC DNA]</scope>
    <source>
        <tissue evidence="2">Muscle</tissue>
    </source>
</reference>
<evidence type="ECO:0000256" key="1">
    <source>
        <dbReference type="SAM" id="SignalP"/>
    </source>
</evidence>
<organism evidence="2 3">
    <name type="scientific">Portunus trituberculatus</name>
    <name type="common">Swimming crab</name>
    <name type="synonym">Neptunus trituberculatus</name>
    <dbReference type="NCBI Taxonomy" id="210409"/>
    <lineage>
        <taxon>Eukaryota</taxon>
        <taxon>Metazoa</taxon>
        <taxon>Ecdysozoa</taxon>
        <taxon>Arthropoda</taxon>
        <taxon>Crustacea</taxon>
        <taxon>Multicrustacea</taxon>
        <taxon>Malacostraca</taxon>
        <taxon>Eumalacostraca</taxon>
        <taxon>Eucarida</taxon>
        <taxon>Decapoda</taxon>
        <taxon>Pleocyemata</taxon>
        <taxon>Brachyura</taxon>
        <taxon>Eubrachyura</taxon>
        <taxon>Portunoidea</taxon>
        <taxon>Portunidae</taxon>
        <taxon>Portuninae</taxon>
        <taxon>Portunus</taxon>
    </lineage>
</organism>
<sequence length="73" mass="7911">MSFSSSPVFLFLAPLSLPAPAPTLLVVRDKSPSEIKLFSSNWDSILGRVSLSSPHHPCRLSARRPQPITASPN</sequence>
<evidence type="ECO:0008006" key="4">
    <source>
        <dbReference type="Google" id="ProtNLM"/>
    </source>
</evidence>